<keyword evidence="1" id="KW-0812">Transmembrane</keyword>
<dbReference type="AlphaFoldDB" id="A0A7C9TPV7"/>
<dbReference type="RefSeq" id="WP_163472002.1">
    <property type="nucleotide sequence ID" value="NZ_JAAGWZ010000001.1"/>
</dbReference>
<gene>
    <name evidence="2" type="ORF">G3T37_03110</name>
</gene>
<evidence type="ECO:0000256" key="1">
    <source>
        <dbReference type="SAM" id="Phobius"/>
    </source>
</evidence>
<reference evidence="2 3" key="1">
    <citation type="journal article" date="2014" name="Int. J. Syst. Evol. Microbiol.">
        <title>Description of Galbitalea soli gen. nov., sp. nov., and Frondihabitans sucicola sp. nov.</title>
        <authorList>
            <person name="Kim S.J."/>
            <person name="Lim J.M."/>
            <person name="Ahn J.H."/>
            <person name="Weon H.Y."/>
            <person name="Hamada M."/>
            <person name="Suzuki K."/>
            <person name="Ahn T.Y."/>
            <person name="Kwon S.W."/>
        </authorList>
    </citation>
    <scope>NUCLEOTIDE SEQUENCE [LARGE SCALE GENOMIC DNA]</scope>
    <source>
        <strain evidence="2 3">NBRC 108727</strain>
    </source>
</reference>
<keyword evidence="1" id="KW-0472">Membrane</keyword>
<organism evidence="2 3">
    <name type="scientific">Galbitalea soli</name>
    <dbReference type="NCBI Taxonomy" id="1268042"/>
    <lineage>
        <taxon>Bacteria</taxon>
        <taxon>Bacillati</taxon>
        <taxon>Actinomycetota</taxon>
        <taxon>Actinomycetes</taxon>
        <taxon>Micrococcales</taxon>
        <taxon>Microbacteriaceae</taxon>
        <taxon>Galbitalea</taxon>
    </lineage>
</organism>
<sequence>MSVWTIILLASVCVLGLKVVGYLVPPRLVERPTPARISSLLTVALLAGLVAVQSLARGTEIVVDARVPAVILAGVLFALRVPFVLVIIAAALCAALLPLAGWMT</sequence>
<feature type="transmembrane region" description="Helical" evidence="1">
    <location>
        <begin position="68"/>
        <end position="97"/>
    </location>
</feature>
<name>A0A7C9TPV7_9MICO</name>
<comment type="caution">
    <text evidence="2">The sequence shown here is derived from an EMBL/GenBank/DDBJ whole genome shotgun (WGS) entry which is preliminary data.</text>
</comment>
<feature type="transmembrane region" description="Helical" evidence="1">
    <location>
        <begin position="37"/>
        <end position="56"/>
    </location>
</feature>
<evidence type="ECO:0000313" key="3">
    <source>
        <dbReference type="Proteomes" id="UP000479756"/>
    </source>
</evidence>
<protein>
    <submittedName>
        <fullName evidence="2">AzlD domain-containing protein</fullName>
    </submittedName>
</protein>
<proteinExistence type="predicted"/>
<keyword evidence="3" id="KW-1185">Reference proteome</keyword>
<keyword evidence="1" id="KW-1133">Transmembrane helix</keyword>
<dbReference type="Proteomes" id="UP000479756">
    <property type="component" value="Unassembled WGS sequence"/>
</dbReference>
<accession>A0A7C9TPV7</accession>
<dbReference type="EMBL" id="JAAGWZ010000001">
    <property type="protein sequence ID" value="NEM90340.1"/>
    <property type="molecule type" value="Genomic_DNA"/>
</dbReference>
<evidence type="ECO:0000313" key="2">
    <source>
        <dbReference type="EMBL" id="NEM90340.1"/>
    </source>
</evidence>